<dbReference type="EMBL" id="FQVN01000003">
    <property type="protein sequence ID" value="SHF32674.1"/>
    <property type="molecule type" value="Genomic_DNA"/>
</dbReference>
<feature type="transmembrane region" description="Helical" evidence="7">
    <location>
        <begin position="199"/>
        <end position="216"/>
    </location>
</feature>
<evidence type="ECO:0000256" key="7">
    <source>
        <dbReference type="RuleBase" id="RU363032"/>
    </source>
</evidence>
<dbReference type="STRING" id="2017.SAMN05444320_103226"/>
<evidence type="ECO:0000256" key="5">
    <source>
        <dbReference type="ARBA" id="ARBA00022989"/>
    </source>
</evidence>
<feature type="transmembrane region" description="Helical" evidence="7">
    <location>
        <begin position="136"/>
        <end position="162"/>
    </location>
</feature>
<keyword evidence="11" id="KW-1185">Reference proteome</keyword>
<feature type="transmembrane region" description="Helical" evidence="7">
    <location>
        <begin position="247"/>
        <end position="268"/>
    </location>
</feature>
<protein>
    <submittedName>
        <fullName evidence="10">Peptide/nickel transport system permease protein</fullName>
    </submittedName>
</protein>
<evidence type="ECO:0000256" key="6">
    <source>
        <dbReference type="ARBA" id="ARBA00023136"/>
    </source>
</evidence>
<evidence type="ECO:0000256" key="1">
    <source>
        <dbReference type="ARBA" id="ARBA00004651"/>
    </source>
</evidence>
<evidence type="ECO:0000259" key="9">
    <source>
        <dbReference type="PROSITE" id="PS50928"/>
    </source>
</evidence>
<dbReference type="GO" id="GO:0005886">
    <property type="term" value="C:plasma membrane"/>
    <property type="evidence" value="ECO:0007669"/>
    <property type="project" value="UniProtKB-SubCell"/>
</dbReference>
<dbReference type="PROSITE" id="PS50928">
    <property type="entry name" value="ABC_TM1"/>
    <property type="match status" value="1"/>
</dbReference>
<dbReference type="RefSeq" id="WP_073481452.1">
    <property type="nucleotide sequence ID" value="NZ_FQVN01000003.1"/>
</dbReference>
<dbReference type="CDD" id="cd06261">
    <property type="entry name" value="TM_PBP2"/>
    <property type="match status" value="1"/>
</dbReference>
<reference evidence="10 11" key="1">
    <citation type="submission" date="2016-11" db="EMBL/GenBank/DDBJ databases">
        <authorList>
            <person name="Jaros S."/>
            <person name="Januszkiewicz K."/>
            <person name="Wedrychowicz H."/>
        </authorList>
    </citation>
    <scope>NUCLEOTIDE SEQUENCE [LARGE SCALE GENOMIC DNA]</scope>
    <source>
        <strain evidence="10 11">DSM 44523</strain>
    </source>
</reference>
<evidence type="ECO:0000313" key="11">
    <source>
        <dbReference type="Proteomes" id="UP000184501"/>
    </source>
</evidence>
<dbReference type="Pfam" id="PF00528">
    <property type="entry name" value="BPD_transp_1"/>
    <property type="match status" value="1"/>
</dbReference>
<dbReference type="InterPro" id="IPR035906">
    <property type="entry name" value="MetI-like_sf"/>
</dbReference>
<evidence type="ECO:0000256" key="3">
    <source>
        <dbReference type="ARBA" id="ARBA00022475"/>
    </source>
</evidence>
<evidence type="ECO:0000256" key="2">
    <source>
        <dbReference type="ARBA" id="ARBA00022448"/>
    </source>
</evidence>
<dbReference type="Gene3D" id="1.10.3720.10">
    <property type="entry name" value="MetI-like"/>
    <property type="match status" value="1"/>
</dbReference>
<evidence type="ECO:0000313" key="10">
    <source>
        <dbReference type="EMBL" id="SHF32674.1"/>
    </source>
</evidence>
<dbReference type="Proteomes" id="UP000184501">
    <property type="component" value="Unassembled WGS sequence"/>
</dbReference>
<feature type="region of interest" description="Disordered" evidence="8">
    <location>
        <begin position="33"/>
        <end position="64"/>
    </location>
</feature>
<evidence type="ECO:0000256" key="8">
    <source>
        <dbReference type="SAM" id="MobiDB-lite"/>
    </source>
</evidence>
<dbReference type="PANTHER" id="PTHR43386:SF23">
    <property type="entry name" value="ABC TRANSPORTER"/>
    <property type="match status" value="1"/>
</dbReference>
<dbReference type="GO" id="GO:0055085">
    <property type="term" value="P:transmembrane transport"/>
    <property type="evidence" value="ECO:0007669"/>
    <property type="project" value="InterPro"/>
</dbReference>
<feature type="transmembrane region" description="Helical" evidence="7">
    <location>
        <begin position="302"/>
        <end position="327"/>
    </location>
</feature>
<dbReference type="OrthoDB" id="6637947at2"/>
<comment type="similarity">
    <text evidence="7">Belongs to the binding-protein-dependent transport system permease family.</text>
</comment>
<organism evidence="10 11">
    <name type="scientific">Streptoalloteichus hindustanus</name>
    <dbReference type="NCBI Taxonomy" id="2017"/>
    <lineage>
        <taxon>Bacteria</taxon>
        <taxon>Bacillati</taxon>
        <taxon>Actinomycetota</taxon>
        <taxon>Actinomycetes</taxon>
        <taxon>Pseudonocardiales</taxon>
        <taxon>Pseudonocardiaceae</taxon>
        <taxon>Streptoalloteichus</taxon>
    </lineage>
</organism>
<keyword evidence="5 7" id="KW-1133">Transmembrane helix</keyword>
<dbReference type="PANTHER" id="PTHR43386">
    <property type="entry name" value="OLIGOPEPTIDE TRANSPORT SYSTEM PERMEASE PROTEIN APPC"/>
    <property type="match status" value="1"/>
</dbReference>
<dbReference type="InterPro" id="IPR050366">
    <property type="entry name" value="BP-dependent_transpt_permease"/>
</dbReference>
<proteinExistence type="inferred from homology"/>
<dbReference type="SUPFAM" id="SSF161098">
    <property type="entry name" value="MetI-like"/>
    <property type="match status" value="1"/>
</dbReference>
<keyword evidence="6 7" id="KW-0472">Membrane</keyword>
<name>A0A1M5AR72_STRHI</name>
<gene>
    <name evidence="10" type="ORF">SAMN05444320_103226</name>
</gene>
<keyword evidence="3" id="KW-1003">Cell membrane</keyword>
<sequence>MADPLTASTVDTTGKAKAKDTKGIKDIEGIEGAKGAANAGGGPGARPGEWRSAARRRAGTPHAAAGSGRARLRWIVGGATLAVLAAGAVLLPWLGGLDERVLDYGAVRRPPSAEHLFGTDETGRDLVLLAFAGLRVSLLVAVLCAVISTVFGAVVGAVSGAVGGWTDRLLMRVVDTINAVPHLLLGIVIVALYRGSLTAVVASIALTHWTTVARIVRSEVLSLRQRPYIDAAISGGSSRWRVVRRHLLPAVVPQAAISAVLLLPHAVWHETALSFLGLGLPPHMASIGNILGDGRDAVLLGAWWIVTLPSVLLVVATLAVSGVAATWRDRLVPRRRSELAL</sequence>
<dbReference type="AlphaFoldDB" id="A0A1M5AR72"/>
<keyword evidence="4 7" id="KW-0812">Transmembrane</keyword>
<evidence type="ECO:0000256" key="4">
    <source>
        <dbReference type="ARBA" id="ARBA00022692"/>
    </source>
</evidence>
<feature type="transmembrane region" description="Helical" evidence="7">
    <location>
        <begin position="74"/>
        <end position="94"/>
    </location>
</feature>
<keyword evidence="2 7" id="KW-0813">Transport</keyword>
<comment type="subcellular location">
    <subcellularLocation>
        <location evidence="1 7">Cell membrane</location>
        <topology evidence="1 7">Multi-pass membrane protein</topology>
    </subcellularLocation>
</comment>
<feature type="transmembrane region" description="Helical" evidence="7">
    <location>
        <begin position="169"/>
        <end position="193"/>
    </location>
</feature>
<feature type="domain" description="ABC transmembrane type-1" evidence="9">
    <location>
        <begin position="134"/>
        <end position="324"/>
    </location>
</feature>
<dbReference type="InterPro" id="IPR000515">
    <property type="entry name" value="MetI-like"/>
</dbReference>
<accession>A0A1M5AR72</accession>